<keyword evidence="3" id="KW-0540">Nuclease</keyword>
<evidence type="ECO:0000259" key="2">
    <source>
        <dbReference type="Pfam" id="PF01612"/>
    </source>
</evidence>
<dbReference type="GO" id="GO:0006139">
    <property type="term" value="P:nucleobase-containing compound metabolic process"/>
    <property type="evidence" value="ECO:0007669"/>
    <property type="project" value="InterPro"/>
</dbReference>
<dbReference type="SUPFAM" id="SSF53098">
    <property type="entry name" value="Ribonuclease H-like"/>
    <property type="match status" value="1"/>
</dbReference>
<evidence type="ECO:0000313" key="4">
    <source>
        <dbReference type="Proteomes" id="UP000241890"/>
    </source>
</evidence>
<dbReference type="EMBL" id="BEYU01000021">
    <property type="protein sequence ID" value="GBG26554.1"/>
    <property type="molecule type" value="Genomic_DNA"/>
</dbReference>
<proteinExistence type="predicted"/>
<feature type="region of interest" description="Disordered" evidence="1">
    <location>
        <begin position="468"/>
        <end position="492"/>
    </location>
</feature>
<keyword evidence="3" id="KW-0269">Exonuclease</keyword>
<dbReference type="InterPro" id="IPR052408">
    <property type="entry name" value="Exonuclease_MUT-7-like"/>
</dbReference>
<dbReference type="PANTHER" id="PTHR47765:SF2">
    <property type="entry name" value="EXONUCLEASE MUT-7 HOMOLOG"/>
    <property type="match status" value="1"/>
</dbReference>
<dbReference type="OrthoDB" id="1920326at2759"/>
<dbReference type="Proteomes" id="UP000241890">
    <property type="component" value="Unassembled WGS sequence"/>
</dbReference>
<name>A0A2R5GFC8_9STRA</name>
<keyword evidence="3" id="KW-0378">Hydrolase</keyword>
<protein>
    <submittedName>
        <fullName evidence="3">Exonuclease mut-7</fullName>
    </submittedName>
</protein>
<dbReference type="Gene3D" id="3.30.420.10">
    <property type="entry name" value="Ribonuclease H-like superfamily/Ribonuclease H"/>
    <property type="match status" value="1"/>
</dbReference>
<feature type="region of interest" description="Disordered" evidence="1">
    <location>
        <begin position="542"/>
        <end position="579"/>
    </location>
</feature>
<reference evidence="3 4" key="1">
    <citation type="submission" date="2017-12" db="EMBL/GenBank/DDBJ databases">
        <title>Sequencing, de novo assembly and annotation of complete genome of a new Thraustochytrid species, strain FCC1311.</title>
        <authorList>
            <person name="Sedici K."/>
            <person name="Godart F."/>
            <person name="Aiese Cigliano R."/>
            <person name="Sanseverino W."/>
            <person name="Barakat M."/>
            <person name="Ortet P."/>
            <person name="Marechal E."/>
            <person name="Cagnac O."/>
            <person name="Amato A."/>
        </authorList>
    </citation>
    <scope>NUCLEOTIDE SEQUENCE [LARGE SCALE GENOMIC DNA]</scope>
</reference>
<feature type="compositionally biased region" description="Basic and acidic residues" evidence="1">
    <location>
        <begin position="473"/>
        <end position="490"/>
    </location>
</feature>
<dbReference type="Pfam" id="PF01612">
    <property type="entry name" value="DNA_pol_A_exo1"/>
    <property type="match status" value="1"/>
</dbReference>
<gene>
    <name evidence="3" type="ORF">FCC1311_027752</name>
</gene>
<dbReference type="GO" id="GO:0008408">
    <property type="term" value="F:3'-5' exonuclease activity"/>
    <property type="evidence" value="ECO:0007669"/>
    <property type="project" value="InterPro"/>
</dbReference>
<dbReference type="GO" id="GO:0003676">
    <property type="term" value="F:nucleic acid binding"/>
    <property type="evidence" value="ECO:0007669"/>
    <property type="project" value="InterPro"/>
</dbReference>
<keyword evidence="4" id="KW-1185">Reference proteome</keyword>
<dbReference type="InterPro" id="IPR015003">
    <property type="entry name" value="DUF1853"/>
</dbReference>
<dbReference type="PANTHER" id="PTHR47765">
    <property type="entry name" value="3'-5' EXONUCLEASE DOMAIN-CONTAINING PROTEIN"/>
    <property type="match status" value="1"/>
</dbReference>
<accession>A0A2R5GFC8</accession>
<dbReference type="InParanoid" id="A0A2R5GFC8"/>
<evidence type="ECO:0000313" key="3">
    <source>
        <dbReference type="EMBL" id="GBG26554.1"/>
    </source>
</evidence>
<feature type="domain" description="3'-5' exonuclease" evidence="2">
    <location>
        <begin position="929"/>
        <end position="1049"/>
    </location>
</feature>
<evidence type="ECO:0000256" key="1">
    <source>
        <dbReference type="SAM" id="MobiDB-lite"/>
    </source>
</evidence>
<feature type="compositionally biased region" description="Acidic residues" evidence="1">
    <location>
        <begin position="557"/>
        <end position="573"/>
    </location>
</feature>
<dbReference type="InterPro" id="IPR002562">
    <property type="entry name" value="3'-5'_exonuclease_dom"/>
</dbReference>
<organism evidence="3 4">
    <name type="scientific">Hondaea fermentalgiana</name>
    <dbReference type="NCBI Taxonomy" id="2315210"/>
    <lineage>
        <taxon>Eukaryota</taxon>
        <taxon>Sar</taxon>
        <taxon>Stramenopiles</taxon>
        <taxon>Bigyra</taxon>
        <taxon>Labyrinthulomycetes</taxon>
        <taxon>Thraustochytrida</taxon>
        <taxon>Thraustochytriidae</taxon>
        <taxon>Hondaea</taxon>
    </lineage>
</organism>
<dbReference type="Pfam" id="PF08907">
    <property type="entry name" value="DUF1853"/>
    <property type="match status" value="1"/>
</dbReference>
<sequence length="1071" mass="119942">MHGIHGLDAVRRGDFDHVVNRELSGPSVRKLPPKERLVRDLAFAVQSAPYAMWAQREREPIKVCLEPVNDQTQQQKKEEAQDSAQIVRDWLARAKERSESWVNHLQTTLEAQQHLEDFLQERKGDRGRLVLGTYFGLLIEYWLRNCKELGLTNVKSSIVVQERATVLGSLKFVWTYEGQLMHLECSIKFFCWTGDHLVGPHLSETLLTRFRFAERKLAVGHAAGHSLRSSLGIDSAILSLALIQGYVFYPLDDYLAAKGDPRLALGLNDLARKNASGITTHADHLLPNHEKRWFALDFADAAARLAGPNPYNERWTILPKLYWLSSLRVHEKDCAEKFGTPLLNRETMRCIVESHYKDQALQREELERAKQDASQENGEMSSEKQHSFDSSHLNGPSPLMLAQLEYNEAEDVWVETSRGFVLGPAWQSRHLLSAEATGSGVPHEPSSLDIHENKHVICRFRGAVPAQQGNEGLKSKKDKSQKARSAESCEHCASFDPSTAIEAIMVEGDPSELVRSLFLVDDARSEIVQLKSNDHARHVVDRVSESLSQSTLGDAAVNDDDDGEDEDEDEDEDEKGKESSFNAADFALRAAMAIGDQGPGCPRIQSRELRTFCRLALRASTVATAQRGDESPSDSVVAKFCRFCIARGDMELLHLMLFSGRSLQTQALTLSVEASDLVESYIRDRLVVDVVRADGSVEDTDLGNVEAAAAVGLLQAVQHRFTDEELSRMCVHLVRMRQFDAATNLVRVANVPPQTLRALYRNLLTEGRTYKRAMALRRSYDELQVKYPELDYPKVRDALQAGDALQFMADTVQWSADPEEARAGERLAVLLVDSKEQLDTARNLFHAARERAGHEKIVIGIDAEWGDLQFKKRDREALEGAPCEEDDTIADDVPSYLSLWQVSIEDKYVFLLDLETLLSEPGSDVGQSTLTLLLELLDAEKVIMTGFSVHEDLGRMRAMLQPALSRTQTAGITMNIVDSLTVASAFFPEKARNLLGDPLSISLDAWTRILLGVRLDKSYQCSEWSVRPLAPEQIRYAALDAVAPVRLTRAVLGQDAGASEFEKWARKVRLW</sequence>
<dbReference type="InterPro" id="IPR036397">
    <property type="entry name" value="RNaseH_sf"/>
</dbReference>
<feature type="region of interest" description="Disordered" evidence="1">
    <location>
        <begin position="366"/>
        <end position="394"/>
    </location>
</feature>
<comment type="caution">
    <text evidence="3">The sequence shown here is derived from an EMBL/GenBank/DDBJ whole genome shotgun (WGS) entry which is preliminary data.</text>
</comment>
<dbReference type="InterPro" id="IPR012337">
    <property type="entry name" value="RNaseH-like_sf"/>
</dbReference>
<dbReference type="AlphaFoldDB" id="A0A2R5GFC8"/>